<keyword evidence="6 11" id="KW-0472">Membrane</keyword>
<evidence type="ECO:0000256" key="1">
    <source>
        <dbReference type="ARBA" id="ARBA00004382"/>
    </source>
</evidence>
<evidence type="ECO:0000256" key="10">
    <source>
        <dbReference type="ARBA" id="ARBA00042775"/>
    </source>
</evidence>
<reference evidence="13" key="1">
    <citation type="submission" date="2018-06" db="EMBL/GenBank/DDBJ databases">
        <authorList>
            <person name="Zhirakovskaya E."/>
        </authorList>
    </citation>
    <scope>NUCLEOTIDE SEQUENCE</scope>
</reference>
<evidence type="ECO:0000256" key="9">
    <source>
        <dbReference type="ARBA" id="ARBA00040743"/>
    </source>
</evidence>
<dbReference type="Pfam" id="PF00639">
    <property type="entry name" value="Rotamase"/>
    <property type="match status" value="1"/>
</dbReference>
<feature type="domain" description="PpiC" evidence="12">
    <location>
        <begin position="266"/>
        <end position="365"/>
    </location>
</feature>
<feature type="transmembrane region" description="Helical" evidence="11">
    <location>
        <begin position="12"/>
        <end position="34"/>
    </location>
</feature>
<dbReference type="Gene3D" id="1.10.4030.10">
    <property type="entry name" value="Porin chaperone SurA, peptide-binding domain"/>
    <property type="match status" value="1"/>
</dbReference>
<gene>
    <name evidence="13" type="ORF">MNBD_GAMMA25-2450</name>
</gene>
<dbReference type="SUPFAM" id="SSF109998">
    <property type="entry name" value="Triger factor/SurA peptide-binding domain-like"/>
    <property type="match status" value="1"/>
</dbReference>
<dbReference type="InterPro" id="IPR052029">
    <property type="entry name" value="PpiD_chaperone"/>
</dbReference>
<evidence type="ECO:0000256" key="5">
    <source>
        <dbReference type="ARBA" id="ARBA00022989"/>
    </source>
</evidence>
<evidence type="ECO:0000256" key="2">
    <source>
        <dbReference type="ARBA" id="ARBA00022475"/>
    </source>
</evidence>
<keyword evidence="13" id="KW-0413">Isomerase</keyword>
<dbReference type="InterPro" id="IPR046357">
    <property type="entry name" value="PPIase_dom_sf"/>
</dbReference>
<dbReference type="GO" id="GO:0003755">
    <property type="term" value="F:peptidyl-prolyl cis-trans isomerase activity"/>
    <property type="evidence" value="ECO:0007669"/>
    <property type="project" value="InterPro"/>
</dbReference>
<accession>A0A3B1AXL0</accession>
<dbReference type="PROSITE" id="PS50198">
    <property type="entry name" value="PPIC_PPIASE_2"/>
    <property type="match status" value="1"/>
</dbReference>
<proteinExistence type="inferred from homology"/>
<dbReference type="EMBL" id="UOFY01000054">
    <property type="protein sequence ID" value="VAX10789.1"/>
    <property type="molecule type" value="Genomic_DNA"/>
</dbReference>
<dbReference type="AlphaFoldDB" id="A0A3B1AXL0"/>
<evidence type="ECO:0000256" key="3">
    <source>
        <dbReference type="ARBA" id="ARBA00022519"/>
    </source>
</evidence>
<dbReference type="InterPro" id="IPR000297">
    <property type="entry name" value="PPIase_PpiC"/>
</dbReference>
<dbReference type="PROSITE" id="PS01096">
    <property type="entry name" value="PPIC_PPIASE_1"/>
    <property type="match status" value="1"/>
</dbReference>
<comment type="similarity">
    <text evidence="8">Belongs to the PpiD chaperone family.</text>
</comment>
<keyword evidence="4 11" id="KW-0812">Transmembrane</keyword>
<evidence type="ECO:0000259" key="12">
    <source>
        <dbReference type="PROSITE" id="PS50198"/>
    </source>
</evidence>
<dbReference type="Gene3D" id="3.10.50.40">
    <property type="match status" value="1"/>
</dbReference>
<protein>
    <recommendedName>
        <fullName evidence="9">Periplasmic chaperone PpiD</fullName>
    </recommendedName>
    <alternativeName>
        <fullName evidence="10">Periplasmic folding chaperone</fullName>
    </alternativeName>
</protein>
<keyword evidence="3" id="KW-0997">Cell inner membrane</keyword>
<dbReference type="PANTHER" id="PTHR47529">
    <property type="entry name" value="PEPTIDYL-PROLYL CIS-TRANS ISOMERASE D"/>
    <property type="match status" value="1"/>
</dbReference>
<keyword evidence="2" id="KW-1003">Cell membrane</keyword>
<organism evidence="13">
    <name type="scientific">hydrothermal vent metagenome</name>
    <dbReference type="NCBI Taxonomy" id="652676"/>
    <lineage>
        <taxon>unclassified sequences</taxon>
        <taxon>metagenomes</taxon>
        <taxon>ecological metagenomes</taxon>
    </lineage>
</organism>
<keyword evidence="7" id="KW-0143">Chaperone</keyword>
<sequence length="637" mass="72037">MLQQIRDRAQGIVIWIIVGLIIVTFALFGLSSYLTDTTVVNVATVNGADVTPNDFQRAYQNYQQRLQQALGDKYRPELFQEEKVKIEVLNSLINQELLNQELDRSGYRAAPEQIVNRISRMEVFQEDGKFSAERYKQILNSQRINSLAFEQQIARDLAEQQLTSGMLLSGFITNDELDRFSRLQSQKRELEYILLPRSHYLDSIELTQDEVEAYYDKHKTRFTTPEKVSVEYIEINLDDMSREIEISDEVVAEYYEQQRDTFTRQPEQRKARHILINVENTEAEPAALAKLKTIQEKLAAGDDFSQLAKEYSDDIGSARQGGDLGFFGHDVMDKAFEEAAFKLKKGEVSEPVRSRFGYHLIKLDDIKEAQVAKLEELKDGIRHDLQIQQAEQAFYETVDKLNNLSYEMPDSLAPVAESLGLELKTSVMMTRDGGAGLFSSAKLVAVAFSEEVLAEGRNSQLIELSDTHVVVLRMAEHIPAKQQPLNDVVEQLKNQLRDEKVATKIMADSVATLEQLRAGGNAEKLAQRLNLEWKSVGSVARVAGEADTLNPQIRFELFRMPRVANGQKGYHNVLLANGDGVVLILSSVIDGNTFTKENKLNGQRQLISIYGKAVQSAWMVELREHADVTINKPAADE</sequence>
<dbReference type="SUPFAM" id="SSF54534">
    <property type="entry name" value="FKBP-like"/>
    <property type="match status" value="1"/>
</dbReference>
<evidence type="ECO:0000256" key="6">
    <source>
        <dbReference type="ARBA" id="ARBA00023136"/>
    </source>
</evidence>
<evidence type="ECO:0000256" key="4">
    <source>
        <dbReference type="ARBA" id="ARBA00022692"/>
    </source>
</evidence>
<dbReference type="PANTHER" id="PTHR47529:SF1">
    <property type="entry name" value="PERIPLASMIC CHAPERONE PPID"/>
    <property type="match status" value="1"/>
</dbReference>
<dbReference type="Pfam" id="PF13624">
    <property type="entry name" value="SurA_N_3"/>
    <property type="match status" value="1"/>
</dbReference>
<comment type="subcellular location">
    <subcellularLocation>
        <location evidence="1">Cell inner membrane</location>
        <topology evidence="1">Single-pass type II membrane protein</topology>
        <orientation evidence="1">Periplasmic side</orientation>
    </subcellularLocation>
</comment>
<evidence type="ECO:0000256" key="7">
    <source>
        <dbReference type="ARBA" id="ARBA00023186"/>
    </source>
</evidence>
<dbReference type="InterPro" id="IPR023058">
    <property type="entry name" value="PPIase_PpiC_CS"/>
</dbReference>
<evidence type="ECO:0000256" key="8">
    <source>
        <dbReference type="ARBA" id="ARBA00038408"/>
    </source>
</evidence>
<keyword evidence="5 11" id="KW-1133">Transmembrane helix</keyword>
<name>A0A3B1AXL0_9ZZZZ</name>
<evidence type="ECO:0000256" key="11">
    <source>
        <dbReference type="SAM" id="Phobius"/>
    </source>
</evidence>
<dbReference type="InterPro" id="IPR027304">
    <property type="entry name" value="Trigger_fact/SurA_dom_sf"/>
</dbReference>
<dbReference type="GO" id="GO:0005886">
    <property type="term" value="C:plasma membrane"/>
    <property type="evidence" value="ECO:0007669"/>
    <property type="project" value="UniProtKB-SubCell"/>
</dbReference>
<evidence type="ECO:0000313" key="13">
    <source>
        <dbReference type="EMBL" id="VAX10789.1"/>
    </source>
</evidence>